<dbReference type="EMBL" id="CP036259">
    <property type="protein sequence ID" value="QDR83152.1"/>
    <property type="molecule type" value="Genomic_DNA"/>
</dbReference>
<accession>A0A517E0M7</accession>
<evidence type="ECO:0000313" key="8">
    <source>
        <dbReference type="EMBL" id="QDR83152.1"/>
    </source>
</evidence>
<feature type="transmembrane region" description="Helical" evidence="6">
    <location>
        <begin position="17"/>
        <end position="42"/>
    </location>
</feature>
<feature type="transmembrane region" description="Helical" evidence="6">
    <location>
        <begin position="369"/>
        <end position="389"/>
    </location>
</feature>
<name>A0A517E0M7_9FIRM</name>
<keyword evidence="5 6" id="KW-0472">Membrane</keyword>
<dbReference type="GO" id="GO:0005886">
    <property type="term" value="C:plasma membrane"/>
    <property type="evidence" value="ECO:0007669"/>
    <property type="project" value="UniProtKB-SubCell"/>
</dbReference>
<dbReference type="InterPro" id="IPR011701">
    <property type="entry name" value="MFS"/>
</dbReference>
<feature type="transmembrane region" description="Helical" evidence="6">
    <location>
        <begin position="247"/>
        <end position="267"/>
    </location>
</feature>
<feature type="transmembrane region" description="Helical" evidence="6">
    <location>
        <begin position="107"/>
        <end position="129"/>
    </location>
</feature>
<dbReference type="InterPro" id="IPR052714">
    <property type="entry name" value="MFS_Exporter"/>
</dbReference>
<feature type="transmembrane region" description="Helical" evidence="6">
    <location>
        <begin position="303"/>
        <end position="330"/>
    </location>
</feature>
<dbReference type="SUPFAM" id="SSF103473">
    <property type="entry name" value="MFS general substrate transporter"/>
    <property type="match status" value="1"/>
</dbReference>
<dbReference type="Proteomes" id="UP000320776">
    <property type="component" value="Chromosome"/>
</dbReference>
<dbReference type="PANTHER" id="PTHR23531">
    <property type="entry name" value="QUINOLENE RESISTANCE PROTEIN NORA"/>
    <property type="match status" value="1"/>
</dbReference>
<dbReference type="InterPro" id="IPR020846">
    <property type="entry name" value="MFS_dom"/>
</dbReference>
<dbReference type="GO" id="GO:0022857">
    <property type="term" value="F:transmembrane transporter activity"/>
    <property type="evidence" value="ECO:0007669"/>
    <property type="project" value="InterPro"/>
</dbReference>
<feature type="transmembrane region" description="Helical" evidence="6">
    <location>
        <begin position="168"/>
        <end position="189"/>
    </location>
</feature>
<keyword evidence="2" id="KW-0813">Transport</keyword>
<dbReference type="KEGG" id="sted:SPTER_46290"/>
<dbReference type="RefSeq" id="WP_144352464.1">
    <property type="nucleotide sequence ID" value="NZ_CP036259.1"/>
</dbReference>
<evidence type="ECO:0000259" key="7">
    <source>
        <dbReference type="PROSITE" id="PS50850"/>
    </source>
</evidence>
<keyword evidence="9" id="KW-1185">Reference proteome</keyword>
<evidence type="ECO:0000313" key="9">
    <source>
        <dbReference type="Proteomes" id="UP000320776"/>
    </source>
</evidence>
<evidence type="ECO:0000256" key="6">
    <source>
        <dbReference type="SAM" id="Phobius"/>
    </source>
</evidence>
<feature type="transmembrane region" description="Helical" evidence="6">
    <location>
        <begin position="141"/>
        <end position="162"/>
    </location>
</feature>
<proteinExistence type="predicted"/>
<keyword evidence="4 6" id="KW-1133">Transmembrane helix</keyword>
<feature type="transmembrane region" description="Helical" evidence="6">
    <location>
        <begin position="48"/>
        <end position="69"/>
    </location>
</feature>
<organism evidence="8 9">
    <name type="scientific">Sporomusa termitida</name>
    <dbReference type="NCBI Taxonomy" id="2377"/>
    <lineage>
        <taxon>Bacteria</taxon>
        <taxon>Bacillati</taxon>
        <taxon>Bacillota</taxon>
        <taxon>Negativicutes</taxon>
        <taxon>Selenomonadales</taxon>
        <taxon>Sporomusaceae</taxon>
        <taxon>Sporomusa</taxon>
    </lineage>
</organism>
<evidence type="ECO:0000256" key="5">
    <source>
        <dbReference type="ARBA" id="ARBA00023136"/>
    </source>
</evidence>
<sequence>MKTELQPVGKELWTRDFLILFFTNSLFFAGFQLLIPVIPLYVTRLGGTSGQVGLIAGIFVFSAIFIRLFTDWGIKKFGKRYCLFIGITISFLSVAGYYLWLSVGGLLAIRIIHGIGFGIATTFYATLAADIIPVSRCGEGMGYFGMGTTMAMAVAPAAGIWLMNSYGFGAVFFVSALCQIHALLGVYFCSVPAMPVADEVRSDLSRSVWDRFMVRGTRFPAFLAMLFGICYGSVLTFIAVFAKEVNIANPGYFFLLGTLCMCLSRTVTGKIFDRKGPAWVILPGAILFLAGLAILTATTTLTAILAAAVFYGFGVGALFPALQTWILNLVPASRRSAASATFYNVLDIGAGGGAIMLGLLAGATGYASVYIYSTGVMFVFLAAYSYYYVNEKKGAATAMK</sequence>
<feature type="transmembrane region" description="Helical" evidence="6">
    <location>
        <begin position="221"/>
        <end position="241"/>
    </location>
</feature>
<evidence type="ECO:0000256" key="4">
    <source>
        <dbReference type="ARBA" id="ARBA00022989"/>
    </source>
</evidence>
<evidence type="ECO:0000256" key="2">
    <source>
        <dbReference type="ARBA" id="ARBA00022448"/>
    </source>
</evidence>
<gene>
    <name evidence="8" type="primary">mdtG_2</name>
    <name evidence="8" type="ORF">SPTER_46290</name>
</gene>
<evidence type="ECO:0000256" key="3">
    <source>
        <dbReference type="ARBA" id="ARBA00022692"/>
    </source>
</evidence>
<feature type="transmembrane region" description="Helical" evidence="6">
    <location>
        <begin position="81"/>
        <end position="101"/>
    </location>
</feature>
<dbReference type="PROSITE" id="PS50850">
    <property type="entry name" value="MFS"/>
    <property type="match status" value="1"/>
</dbReference>
<dbReference type="PANTHER" id="PTHR23531:SF2">
    <property type="entry name" value="PERMEASE"/>
    <property type="match status" value="1"/>
</dbReference>
<feature type="transmembrane region" description="Helical" evidence="6">
    <location>
        <begin position="279"/>
        <end position="297"/>
    </location>
</feature>
<feature type="transmembrane region" description="Helical" evidence="6">
    <location>
        <begin position="342"/>
        <end position="363"/>
    </location>
</feature>
<comment type="subcellular location">
    <subcellularLocation>
        <location evidence="1">Cell membrane</location>
        <topology evidence="1">Multi-pass membrane protein</topology>
    </subcellularLocation>
</comment>
<dbReference type="OrthoDB" id="9814001at2"/>
<dbReference type="Gene3D" id="1.20.1250.20">
    <property type="entry name" value="MFS general substrate transporter like domains"/>
    <property type="match status" value="1"/>
</dbReference>
<keyword evidence="3 6" id="KW-0812">Transmembrane</keyword>
<dbReference type="Pfam" id="PF07690">
    <property type="entry name" value="MFS_1"/>
    <property type="match status" value="1"/>
</dbReference>
<dbReference type="AlphaFoldDB" id="A0A517E0M7"/>
<reference evidence="8 9" key="1">
    <citation type="submission" date="2019-02" db="EMBL/GenBank/DDBJ databases">
        <title>Closed genome of Sporomusa termitida DSM 4440.</title>
        <authorList>
            <person name="Poehlein A."/>
            <person name="Daniel R."/>
        </authorList>
    </citation>
    <scope>NUCLEOTIDE SEQUENCE [LARGE SCALE GENOMIC DNA]</scope>
    <source>
        <strain evidence="8 9">DSM 4440</strain>
    </source>
</reference>
<feature type="domain" description="Major facilitator superfamily (MFS) profile" evidence="7">
    <location>
        <begin position="16"/>
        <end position="393"/>
    </location>
</feature>
<protein>
    <submittedName>
        <fullName evidence="8">Multidrug resistance protein MdtG</fullName>
    </submittedName>
</protein>
<dbReference type="CDD" id="cd17489">
    <property type="entry name" value="MFS_YfcJ_like"/>
    <property type="match status" value="1"/>
</dbReference>
<dbReference type="InterPro" id="IPR036259">
    <property type="entry name" value="MFS_trans_sf"/>
</dbReference>
<evidence type="ECO:0000256" key="1">
    <source>
        <dbReference type="ARBA" id="ARBA00004651"/>
    </source>
</evidence>